<dbReference type="EMBL" id="JACMSC010000021">
    <property type="protein sequence ID" value="KAG6470098.1"/>
    <property type="molecule type" value="Genomic_DNA"/>
</dbReference>
<feature type="coiled-coil region" evidence="10">
    <location>
        <begin position="353"/>
        <end position="383"/>
    </location>
</feature>
<keyword evidence="5" id="KW-0805">Transcription regulation</keyword>
<evidence type="ECO:0000256" key="2">
    <source>
        <dbReference type="ARBA" id="ARBA00006665"/>
    </source>
</evidence>
<keyword evidence="4 11" id="KW-1133">Transmembrane helix</keyword>
<protein>
    <submittedName>
        <fullName evidence="14">Uncharacterized protein</fullName>
    </submittedName>
</protein>
<dbReference type="Pfam" id="PF03348">
    <property type="entry name" value="Serinc"/>
    <property type="match status" value="1"/>
</dbReference>
<feature type="domain" description="Bromo" evidence="12">
    <location>
        <begin position="253"/>
        <end position="305"/>
    </location>
</feature>
<organism evidence="14 15">
    <name type="scientific">Zingiber officinale</name>
    <name type="common">Ginger</name>
    <name type="synonym">Amomum zingiber</name>
    <dbReference type="NCBI Taxonomy" id="94328"/>
    <lineage>
        <taxon>Eukaryota</taxon>
        <taxon>Viridiplantae</taxon>
        <taxon>Streptophyta</taxon>
        <taxon>Embryophyta</taxon>
        <taxon>Tracheophyta</taxon>
        <taxon>Spermatophyta</taxon>
        <taxon>Magnoliopsida</taxon>
        <taxon>Liliopsida</taxon>
        <taxon>Zingiberales</taxon>
        <taxon>Zingiberaceae</taxon>
        <taxon>Zingiber</taxon>
    </lineage>
</organism>
<reference evidence="14 15" key="1">
    <citation type="submission" date="2020-08" db="EMBL/GenBank/DDBJ databases">
        <title>Plant Genome Project.</title>
        <authorList>
            <person name="Zhang R.-G."/>
        </authorList>
    </citation>
    <scope>NUCLEOTIDE SEQUENCE [LARGE SCALE GENOMIC DNA]</scope>
    <source>
        <tissue evidence="14">Rhizome</tissue>
    </source>
</reference>
<dbReference type="Pfam" id="PF17035">
    <property type="entry name" value="BET"/>
    <property type="match status" value="1"/>
</dbReference>
<keyword evidence="6 9" id="KW-0103">Bromodomain</keyword>
<accession>A0A8J5C3D5</accession>
<keyword evidence="10" id="KW-0175">Coiled coil</keyword>
<proteinExistence type="inferred from homology"/>
<feature type="transmembrane region" description="Helical" evidence="11">
    <location>
        <begin position="120"/>
        <end position="142"/>
    </location>
</feature>
<dbReference type="Gene3D" id="1.20.920.10">
    <property type="entry name" value="Bromodomain-like"/>
    <property type="match status" value="1"/>
</dbReference>
<dbReference type="PANTHER" id="PTHR45926">
    <property type="entry name" value="OSJNBA0053K19.4 PROTEIN"/>
    <property type="match status" value="1"/>
</dbReference>
<evidence type="ECO:0000256" key="10">
    <source>
        <dbReference type="SAM" id="Coils"/>
    </source>
</evidence>
<dbReference type="PROSITE" id="PS50014">
    <property type="entry name" value="BROMODOMAIN_2"/>
    <property type="match status" value="1"/>
</dbReference>
<evidence type="ECO:0000256" key="8">
    <source>
        <dbReference type="ARBA" id="ARBA00023163"/>
    </source>
</evidence>
<sequence length="508" mass="57498">MWAASCLASCCASCACKACRSIAGSINRRSARIAYCGLFALSLVISWILREVAAPLMESLPWINHFQKIPDREWFETSAMLRVSLGNFLFFTILALLMIGIKNQKDPRYRLHHGGWMAKIVCWCVVVFLMFFVPNGVVSFFVPKGSSTTYLCGLWWSDSDRIPPVIAQILVAIKPDRNWNPTRSSSIAARIHAAIPHHDNLAARHLLVAWPPYRPPTVPNSLESISDCGGQRPSTVDRRWAARRVASERSCAIATKPMVSGTIKSQMEAKDKDGSWYKNVREIYADARLVFTNAMKHNDDQSDIHVMAKSSLENFEEKWLQLLPKVVEEEARQKDEGAQTHSNIRNSRKPAYAKIARETYNELDDLNSQLEDLRAKIIEKCRKMTTEEKRKLGVGLSTLSPEDLNMALEIITEDNPSFQATGEVVDLDLDAQIAAFFEASFSLISEFNLLIFVLLQSETTLWKLKFFMKRVLENQAKNSVVKANDNLKRKREIICKALVKSAAKKRNK</sequence>
<evidence type="ECO:0000256" key="3">
    <source>
        <dbReference type="ARBA" id="ARBA00022692"/>
    </source>
</evidence>
<evidence type="ECO:0000256" key="9">
    <source>
        <dbReference type="PROSITE-ProRule" id="PRU00035"/>
    </source>
</evidence>
<evidence type="ECO:0000256" key="7">
    <source>
        <dbReference type="ARBA" id="ARBA00023136"/>
    </source>
</evidence>
<keyword evidence="15" id="KW-1185">Reference proteome</keyword>
<evidence type="ECO:0000256" key="5">
    <source>
        <dbReference type="ARBA" id="ARBA00023015"/>
    </source>
</evidence>
<dbReference type="Pfam" id="PF00439">
    <property type="entry name" value="Bromodomain"/>
    <property type="match status" value="1"/>
</dbReference>
<dbReference type="GO" id="GO:0016020">
    <property type="term" value="C:membrane"/>
    <property type="evidence" value="ECO:0007669"/>
    <property type="project" value="UniProtKB-SubCell"/>
</dbReference>
<gene>
    <name evidence="14" type="ORF">ZIOFF_071152</name>
</gene>
<keyword evidence="8" id="KW-0804">Transcription</keyword>
<evidence type="ECO:0000256" key="4">
    <source>
        <dbReference type="ARBA" id="ARBA00022989"/>
    </source>
</evidence>
<dbReference type="Proteomes" id="UP000734854">
    <property type="component" value="Unassembled WGS sequence"/>
</dbReference>
<comment type="caution">
    <text evidence="14">The sequence shown here is derived from an EMBL/GenBank/DDBJ whole genome shotgun (WGS) entry which is preliminary data.</text>
</comment>
<feature type="domain" description="NET" evidence="13">
    <location>
        <begin position="374"/>
        <end position="479"/>
    </location>
</feature>
<comment type="subcellular location">
    <subcellularLocation>
        <location evidence="1">Membrane</location>
        <topology evidence="1">Multi-pass membrane protein</topology>
    </subcellularLocation>
</comment>
<name>A0A8J5C3D5_ZINOF</name>
<evidence type="ECO:0000313" key="15">
    <source>
        <dbReference type="Proteomes" id="UP000734854"/>
    </source>
</evidence>
<evidence type="ECO:0000259" key="12">
    <source>
        <dbReference type="PROSITE" id="PS50014"/>
    </source>
</evidence>
<dbReference type="InterPro" id="IPR038336">
    <property type="entry name" value="NET_sf"/>
</dbReference>
<dbReference type="PROSITE" id="PS51525">
    <property type="entry name" value="NET"/>
    <property type="match status" value="1"/>
</dbReference>
<evidence type="ECO:0000313" key="14">
    <source>
        <dbReference type="EMBL" id="KAG6470098.1"/>
    </source>
</evidence>
<evidence type="ECO:0000256" key="6">
    <source>
        <dbReference type="ARBA" id="ARBA00023117"/>
    </source>
</evidence>
<keyword evidence="7 11" id="KW-0472">Membrane</keyword>
<feature type="transmembrane region" description="Helical" evidence="11">
    <location>
        <begin position="79"/>
        <end position="99"/>
    </location>
</feature>
<dbReference type="InterPro" id="IPR001487">
    <property type="entry name" value="Bromodomain"/>
</dbReference>
<dbReference type="InterPro" id="IPR036427">
    <property type="entry name" value="Bromodomain-like_sf"/>
</dbReference>
<dbReference type="InterPro" id="IPR027353">
    <property type="entry name" value="NET_dom"/>
</dbReference>
<feature type="transmembrane region" description="Helical" evidence="11">
    <location>
        <begin position="30"/>
        <end position="49"/>
    </location>
</feature>
<dbReference type="SUPFAM" id="SSF47370">
    <property type="entry name" value="Bromodomain"/>
    <property type="match status" value="1"/>
</dbReference>
<keyword evidence="3 11" id="KW-0812">Transmembrane</keyword>
<evidence type="ECO:0000259" key="13">
    <source>
        <dbReference type="PROSITE" id="PS51525"/>
    </source>
</evidence>
<comment type="similarity">
    <text evidence="2">Belongs to the TDE1 family.</text>
</comment>
<dbReference type="InterPro" id="IPR005016">
    <property type="entry name" value="TDE1/TMS"/>
</dbReference>
<dbReference type="AlphaFoldDB" id="A0A8J5C3D5"/>
<dbReference type="Gene3D" id="1.20.1270.220">
    <property type="match status" value="1"/>
</dbReference>
<evidence type="ECO:0000256" key="11">
    <source>
        <dbReference type="SAM" id="Phobius"/>
    </source>
</evidence>
<evidence type="ECO:0000256" key="1">
    <source>
        <dbReference type="ARBA" id="ARBA00004141"/>
    </source>
</evidence>